<reference evidence="2" key="1">
    <citation type="journal article" date="2019" name="Sci. Rep.">
        <title>Draft genome of Tanacetum cinerariifolium, the natural source of mosquito coil.</title>
        <authorList>
            <person name="Yamashiro T."/>
            <person name="Shiraishi A."/>
            <person name="Satake H."/>
            <person name="Nakayama K."/>
        </authorList>
    </citation>
    <scope>NUCLEOTIDE SEQUENCE</scope>
</reference>
<accession>A0A699K7K3</accession>
<evidence type="ECO:0000256" key="1">
    <source>
        <dbReference type="SAM" id="MobiDB-lite"/>
    </source>
</evidence>
<feature type="non-terminal residue" evidence="2">
    <location>
        <position position="1"/>
    </location>
</feature>
<comment type="caution">
    <text evidence="2">The sequence shown here is derived from an EMBL/GenBank/DDBJ whole genome shotgun (WGS) entry which is preliminary data.</text>
</comment>
<protein>
    <submittedName>
        <fullName evidence="2">Uncharacterized protein</fullName>
    </submittedName>
</protein>
<organism evidence="2">
    <name type="scientific">Tanacetum cinerariifolium</name>
    <name type="common">Dalmatian daisy</name>
    <name type="synonym">Chrysanthemum cinerariifolium</name>
    <dbReference type="NCBI Taxonomy" id="118510"/>
    <lineage>
        <taxon>Eukaryota</taxon>
        <taxon>Viridiplantae</taxon>
        <taxon>Streptophyta</taxon>
        <taxon>Embryophyta</taxon>
        <taxon>Tracheophyta</taxon>
        <taxon>Spermatophyta</taxon>
        <taxon>Magnoliopsida</taxon>
        <taxon>eudicotyledons</taxon>
        <taxon>Gunneridae</taxon>
        <taxon>Pentapetalae</taxon>
        <taxon>asterids</taxon>
        <taxon>campanulids</taxon>
        <taxon>Asterales</taxon>
        <taxon>Asteraceae</taxon>
        <taxon>Asteroideae</taxon>
        <taxon>Anthemideae</taxon>
        <taxon>Anthemidinae</taxon>
        <taxon>Tanacetum</taxon>
    </lineage>
</organism>
<evidence type="ECO:0000313" key="2">
    <source>
        <dbReference type="EMBL" id="GFA75808.1"/>
    </source>
</evidence>
<proteinExistence type="predicted"/>
<gene>
    <name evidence="2" type="ORF">Tci_647780</name>
</gene>
<sequence length="209" mass="23682">NKSNKRDEESLGEDASKQGRRIDAIDADDKITLVNDVDNEMFDVDALGGEEVFVKEQNENVVEEVGDAAQVRTAATTVTITTKEITLAQALEALKTLKPKIKRIVFQDPSKYTTTTTISLQQSQDKELVKGKEKRAGEEPEQEITMKQKVEDDKEKAEFKQLMETFSDEKEVAFDDIPLAVKSPRIIDWKIHKEGKKSYYQLVRADEKS</sequence>
<name>A0A699K7K3_TANCI</name>
<feature type="region of interest" description="Disordered" evidence="1">
    <location>
        <begin position="1"/>
        <end position="20"/>
    </location>
</feature>
<feature type="region of interest" description="Disordered" evidence="1">
    <location>
        <begin position="117"/>
        <end position="150"/>
    </location>
</feature>
<feature type="compositionally biased region" description="Basic and acidic residues" evidence="1">
    <location>
        <begin position="124"/>
        <end position="150"/>
    </location>
</feature>
<dbReference type="AlphaFoldDB" id="A0A699K7K3"/>
<dbReference type="EMBL" id="BKCJ010482375">
    <property type="protein sequence ID" value="GFA75808.1"/>
    <property type="molecule type" value="Genomic_DNA"/>
</dbReference>